<organism evidence="10 11">
    <name type="scientific">Halostreptopolyspora alba</name>
    <dbReference type="NCBI Taxonomy" id="2487137"/>
    <lineage>
        <taxon>Bacteria</taxon>
        <taxon>Bacillati</taxon>
        <taxon>Actinomycetota</taxon>
        <taxon>Actinomycetes</taxon>
        <taxon>Streptosporangiales</taxon>
        <taxon>Nocardiopsidaceae</taxon>
        <taxon>Halostreptopolyspora</taxon>
    </lineage>
</organism>
<dbReference type="GO" id="GO:0005524">
    <property type="term" value="F:ATP binding"/>
    <property type="evidence" value="ECO:0007669"/>
    <property type="project" value="UniProtKB-KW"/>
</dbReference>
<evidence type="ECO:0000256" key="6">
    <source>
        <dbReference type="ARBA" id="ARBA00023277"/>
    </source>
</evidence>
<evidence type="ECO:0000313" key="10">
    <source>
        <dbReference type="EMBL" id="RNL84255.1"/>
    </source>
</evidence>
<dbReference type="Gene3D" id="3.40.980.20">
    <property type="entry name" value="Four-carbon acid sugar kinase, nucleotide binding domain"/>
    <property type="match status" value="1"/>
</dbReference>
<proteinExistence type="inferred from homology"/>
<evidence type="ECO:0000256" key="1">
    <source>
        <dbReference type="ARBA" id="ARBA00005715"/>
    </source>
</evidence>
<evidence type="ECO:0000313" key="11">
    <source>
        <dbReference type="Proteomes" id="UP000269198"/>
    </source>
</evidence>
<dbReference type="SUPFAM" id="SSF142764">
    <property type="entry name" value="YgbK-like"/>
    <property type="match status" value="1"/>
</dbReference>
<evidence type="ECO:0000256" key="3">
    <source>
        <dbReference type="ARBA" id="ARBA00022741"/>
    </source>
</evidence>
<comment type="similarity">
    <text evidence="1">Belongs to the four-carbon acid sugar kinase family.</text>
</comment>
<feature type="compositionally biased region" description="Low complexity" evidence="7">
    <location>
        <begin position="434"/>
        <end position="443"/>
    </location>
</feature>
<keyword evidence="11" id="KW-1185">Reference proteome</keyword>
<gene>
    <name evidence="10" type="ORF">EFW17_12945</name>
</gene>
<keyword evidence="6" id="KW-0119">Carbohydrate metabolism</keyword>
<evidence type="ECO:0000256" key="5">
    <source>
        <dbReference type="ARBA" id="ARBA00022840"/>
    </source>
</evidence>
<dbReference type="InterPro" id="IPR031475">
    <property type="entry name" value="NBD_C"/>
</dbReference>
<keyword evidence="3" id="KW-0547">Nucleotide-binding</keyword>
<dbReference type="InterPro" id="IPR042213">
    <property type="entry name" value="NBD_C_sf"/>
</dbReference>
<dbReference type="OrthoDB" id="9778478at2"/>
<feature type="compositionally biased region" description="Polar residues" evidence="7">
    <location>
        <begin position="43"/>
        <end position="52"/>
    </location>
</feature>
<dbReference type="InterPro" id="IPR037051">
    <property type="entry name" value="4-carb_acid_sugar_kinase_N_sf"/>
</dbReference>
<dbReference type="EMBL" id="RJMB01000012">
    <property type="protein sequence ID" value="RNL84255.1"/>
    <property type="molecule type" value="Genomic_DNA"/>
</dbReference>
<dbReference type="InterPro" id="IPR010737">
    <property type="entry name" value="4-carb_acid_sugar_kinase_N"/>
</dbReference>
<dbReference type="Gene3D" id="3.40.50.10840">
    <property type="entry name" value="Putative sugar-binding, N-terminal domain"/>
    <property type="match status" value="1"/>
</dbReference>
<dbReference type="Pfam" id="PF07005">
    <property type="entry name" value="SBD_N"/>
    <property type="match status" value="1"/>
</dbReference>
<comment type="caution">
    <text evidence="10">The sequence shown here is derived from an EMBL/GenBank/DDBJ whole genome shotgun (WGS) entry which is preliminary data.</text>
</comment>
<evidence type="ECO:0000256" key="2">
    <source>
        <dbReference type="ARBA" id="ARBA00022679"/>
    </source>
</evidence>
<name>A0A3N0E8T5_9ACTN</name>
<reference evidence="10 11" key="1">
    <citation type="submission" date="2018-11" db="EMBL/GenBank/DDBJ databases">
        <title>The genome draft of YIM 96095.</title>
        <authorList>
            <person name="Tang S.-K."/>
            <person name="Chunyu W.-X."/>
            <person name="Feng Y.-Z."/>
        </authorList>
    </citation>
    <scope>NUCLEOTIDE SEQUENCE [LARGE SCALE GENOMIC DNA]</scope>
    <source>
        <strain evidence="10 11">YIM 96095</strain>
    </source>
</reference>
<accession>A0A3N0E8T5</accession>
<protein>
    <submittedName>
        <fullName evidence="10">Four-carbon acid sugar kinase family protein</fullName>
    </submittedName>
</protein>
<evidence type="ECO:0000256" key="7">
    <source>
        <dbReference type="SAM" id="MobiDB-lite"/>
    </source>
</evidence>
<dbReference type="GO" id="GO:0016301">
    <property type="term" value="F:kinase activity"/>
    <property type="evidence" value="ECO:0007669"/>
    <property type="project" value="UniProtKB-KW"/>
</dbReference>
<dbReference type="Pfam" id="PF17042">
    <property type="entry name" value="NBD_C"/>
    <property type="match status" value="1"/>
</dbReference>
<feature type="domain" description="Four-carbon acid sugar kinase nucleotide binding" evidence="9">
    <location>
        <begin position="269"/>
        <end position="424"/>
    </location>
</feature>
<feature type="domain" description="Four-carbon acid sugar kinase N-terminal" evidence="8">
    <location>
        <begin position="2"/>
        <end position="241"/>
    </location>
</feature>
<keyword evidence="5" id="KW-0067">ATP-binding</keyword>
<evidence type="ECO:0000259" key="8">
    <source>
        <dbReference type="Pfam" id="PF07005"/>
    </source>
</evidence>
<evidence type="ECO:0000256" key="4">
    <source>
        <dbReference type="ARBA" id="ARBA00022777"/>
    </source>
</evidence>
<sequence length="456" mass="46651">MLVFADDLSGAAETAAVVRAPGRATRIALAPHTPRHHPDETARSAQSGSGTTRQTLVVDLDTRHASAGDAARALTRAAREHATAETDTLPLAKIDSLLRGNVAATVAALRDPNLPGCPRGPRTTGAPTVLAPALPNGGRTVLGGVTHLWDTPLHHSDAWAAESDDPPTSIAAAISPAPSRTLPLSVVRSGRLLAALTDATNAGEIPICDAEEDTDLDTIVAAAVRLPGVRMVGSGGLAAALGRALSPSRPGTTTPPQSRHPITPDRPLLVVVGSAQPTAAEQLGRLRETGVRSVTLDVSDPNVTDARTEEVERLVTALGQGPTALSVAATNGVDPRHSRAIARRLATTAARALTRRDHTTAGAAGSAADLVLTGGETARRVLDALGVTHLAPVAEIHHGAVHSHTPDGGSVVTRPGGFGPADSLVRIVEHLRPRPASAANPRPGTVGCPDTDPRKG</sequence>
<dbReference type="Proteomes" id="UP000269198">
    <property type="component" value="Unassembled WGS sequence"/>
</dbReference>
<feature type="region of interest" description="Disordered" evidence="7">
    <location>
        <begin position="244"/>
        <end position="264"/>
    </location>
</feature>
<feature type="region of interest" description="Disordered" evidence="7">
    <location>
        <begin position="433"/>
        <end position="456"/>
    </location>
</feature>
<keyword evidence="2" id="KW-0808">Transferase</keyword>
<keyword evidence="4 10" id="KW-0418">Kinase</keyword>
<feature type="region of interest" description="Disordered" evidence="7">
    <location>
        <begin position="29"/>
        <end position="52"/>
    </location>
</feature>
<dbReference type="AlphaFoldDB" id="A0A3N0E8T5"/>
<evidence type="ECO:0000259" key="9">
    <source>
        <dbReference type="Pfam" id="PF17042"/>
    </source>
</evidence>